<dbReference type="AlphaFoldDB" id="A0A4P2QFM4"/>
<feature type="compositionally biased region" description="Low complexity" evidence="1">
    <location>
        <begin position="790"/>
        <end position="804"/>
    </location>
</feature>
<dbReference type="InterPro" id="IPR036188">
    <property type="entry name" value="FAD/NAD-bd_sf"/>
</dbReference>
<dbReference type="SUPFAM" id="SSF51905">
    <property type="entry name" value="FAD/NAD(P)-binding domain"/>
    <property type="match status" value="1"/>
</dbReference>
<feature type="region of interest" description="Disordered" evidence="1">
    <location>
        <begin position="790"/>
        <end position="816"/>
    </location>
</feature>
<dbReference type="Gene3D" id="3.50.50.60">
    <property type="entry name" value="FAD/NAD(P)-binding domain"/>
    <property type="match status" value="1"/>
</dbReference>
<dbReference type="EMBL" id="CP012672">
    <property type="protein sequence ID" value="AUX28281.1"/>
    <property type="molecule type" value="Genomic_DNA"/>
</dbReference>
<reference evidence="2 3" key="1">
    <citation type="submission" date="2015-09" db="EMBL/GenBank/DDBJ databases">
        <title>Sorangium comparison.</title>
        <authorList>
            <person name="Zaburannyi N."/>
            <person name="Bunk B."/>
            <person name="Overmann J."/>
            <person name="Mueller R."/>
        </authorList>
    </citation>
    <scope>NUCLEOTIDE SEQUENCE [LARGE SCALE GENOMIC DNA]</scope>
    <source>
        <strain evidence="2 3">So ce836</strain>
    </source>
</reference>
<evidence type="ECO:0000313" key="3">
    <source>
        <dbReference type="Proteomes" id="UP000295497"/>
    </source>
</evidence>
<feature type="region of interest" description="Disordered" evidence="1">
    <location>
        <begin position="519"/>
        <end position="542"/>
    </location>
</feature>
<dbReference type="RefSeq" id="WP_207217715.1">
    <property type="nucleotide sequence ID" value="NZ_CP012672.1"/>
</dbReference>
<sequence length="943" mass="101936">MGGGSDAGRRPTVNVFGAGIAGLTVAHELAERGFVVRVVEQDTCLDRHGRRRIAMGGVARTQYAIARQARPGGAEGPWSARFCRSDVDGMSAVAEARDLRLVPIHVPFARGSHAAPGGEARADVEGRVRALLAYLRGKDVDFRLEITGYADAHDDAPPPGPGLRPLTNPEEHRELCVERAEAARALIAAAAGGAACTIAASGQGERAPRRSDGAAPDHNRWAVVEVCFTVLPGEHGFRFFPSYYNHVFDTMRRIPLLDEDGNESGRTVYDNVVPTPNQGIVSGGLSPLIMPRSPPGSDHERAERLAALRTMGYTAADLTQLMLRVLRYMCTSAGRRAQEMERISWWEYLEGYDPATGARLYHYSERFERDAKTQSRVLASFDAVWGDARTCGNTYVQLFYNWVRTLPKVDGTLSGPTSEAWLDPWRAYLERRLGVQFILGGLERLELEGGEIVPHGFLIRLATGERAEGDDLTARERELIEALRSADYHVVATDACSAEAVTEPLRRAGVAAGVPRDLGGFTTKVRPPPPEEGEGAPRPAAGAGHAFGVTAWDRFQTMSGLQFFFTQELKINNGYVYYSQAPWGLTSINSAQFWRRRPTLERDGFVSLLSIDLCDWNTRAREGAAAGRTAAECGPVGIAEQVFAQIVAEMRPAGAAAEAPIYDPPAPAWFYLDELLEFDERGVFTRARVPYLVPIKADFQSRPGPPPWDPTPRVVSPPPAKAPEAALWQAPHGGYLVHWGKLVFAGVYLKTFTRMSTMEAANESGRHAVNAILDHLRLVKAPAMGAAAGAPGAPATSGVPGGAPAPAPGGGYPGAAPQAARHMRSEVFYRSTPAGDYCAIWDMEHWELPEFALAKQYDAWCLERGLPHPWDLLGIERIPSLVSKLAHSAGAPAGAGPAGADGASLDALLEGTLRMAYPWGGADAVLEMLRGIRKAVEEGSKLA</sequence>
<dbReference type="Proteomes" id="UP000295497">
    <property type="component" value="Chromosome"/>
</dbReference>
<evidence type="ECO:0000313" key="2">
    <source>
        <dbReference type="EMBL" id="AUX28281.1"/>
    </source>
</evidence>
<accession>A0A4P2QFM4</accession>
<organism evidence="2 3">
    <name type="scientific">Sorangium cellulosum</name>
    <name type="common">Polyangium cellulosum</name>
    <dbReference type="NCBI Taxonomy" id="56"/>
    <lineage>
        <taxon>Bacteria</taxon>
        <taxon>Pseudomonadati</taxon>
        <taxon>Myxococcota</taxon>
        <taxon>Polyangia</taxon>
        <taxon>Polyangiales</taxon>
        <taxon>Polyangiaceae</taxon>
        <taxon>Sorangium</taxon>
    </lineage>
</organism>
<proteinExistence type="predicted"/>
<name>A0A4P2QFM4_SORCE</name>
<dbReference type="Pfam" id="PF13450">
    <property type="entry name" value="NAD_binding_8"/>
    <property type="match status" value="1"/>
</dbReference>
<protein>
    <submittedName>
        <fullName evidence="2">Uncharacterized protein</fullName>
    </submittedName>
</protein>
<gene>
    <name evidence="2" type="ORF">SOCE836_003510</name>
</gene>
<evidence type="ECO:0000256" key="1">
    <source>
        <dbReference type="SAM" id="MobiDB-lite"/>
    </source>
</evidence>